<accession>A0A078ANX3</accession>
<protein>
    <submittedName>
        <fullName evidence="2">Uncharacterized protein</fullName>
    </submittedName>
</protein>
<feature type="compositionally biased region" description="Low complexity" evidence="1">
    <location>
        <begin position="49"/>
        <end position="59"/>
    </location>
</feature>
<feature type="compositionally biased region" description="Basic and acidic residues" evidence="1">
    <location>
        <begin position="407"/>
        <end position="417"/>
    </location>
</feature>
<feature type="region of interest" description="Disordered" evidence="1">
    <location>
        <begin position="398"/>
        <end position="485"/>
    </location>
</feature>
<evidence type="ECO:0000313" key="3">
    <source>
        <dbReference type="Proteomes" id="UP000039865"/>
    </source>
</evidence>
<feature type="region of interest" description="Disordered" evidence="1">
    <location>
        <begin position="584"/>
        <end position="613"/>
    </location>
</feature>
<feature type="region of interest" description="Disordered" evidence="1">
    <location>
        <begin position="523"/>
        <end position="560"/>
    </location>
</feature>
<feature type="region of interest" description="Disordered" evidence="1">
    <location>
        <begin position="354"/>
        <end position="382"/>
    </location>
</feature>
<dbReference type="AlphaFoldDB" id="A0A078ANX3"/>
<feature type="compositionally biased region" description="Polar residues" evidence="1">
    <location>
        <begin position="60"/>
        <end position="78"/>
    </location>
</feature>
<keyword evidence="3" id="KW-1185">Reference proteome</keyword>
<name>A0A078ANX3_STYLE</name>
<sequence length="905" mass="102769">MSKFPIPKPSAIKSQLTTIPSASSQFSDNSVEVSQLNSHMLLGEEESEISQLSEIEPSLPNLSQIETPVNEANTQSQNEKMEIDDPELSKQQPLEDCQNMFNNDELEFDKEKEEGDQEDEQFDESLDIDRHVQRFSPISPDSTLDNQTQRSLFRKDVMLTQVSSIKSFGDELSHLTQNRSKQREDNKLDTNQEQQEETEDQSNQQRHDQKSNANMMQINCNANDENSLDILLNDKIDKEMKHSLDQTLTDSLEDSLPPQAKHTPNQAKREKKRQQKQADKSQKDNNQACENQDNQAQAQSKNSGSSSKSQTNTPAKGKIIMEINPDKTPKKRKKRGQKYIGLIIKNKGQSVVECQQKPESTIKQSNDSQKRSRGRKSRSVSQAHLIFEIQRVKKRQNPAIPTNILSEKVKSEMKQDQSDYTTQSEVDQNTVEQSTERQLTTNTAQPSQQRQVQTETQKSHSHLYQTCQDDDQHSKSPSLSQLLSQAAAAHDIKSYLTNNSNRKSSQQNQTQQNAINKAVEVESKEAGEAMQINQDSEELQSEVNDVSNDDMEDDQNDSNEEQANKITTTVQSDQKQNVNHSIINETQASVKSIKRGRVQRSQTQDLKMSEKQTQPTYIKVENAEYPTSHLVYSKTTLQPKDISRQLKRIKKCFCMAIEGLIEVQKCVVQNTIQYEGRDQLFVDLTKCANADFRGIQESIISTSASKSLSLQRNTGKTPLQLQLVQPKRRGRPPKNGNSQGHLQIDTNQGFNNLVLDEQIIKNTQIESAFQEVLNNQNQQQIHQLQPQMSNYPAMAYQRQIRRGRKGRPPRRSHLSQQITTQPSISDGNNLLLNQHNPYYYYAGNTQHNPFCGLMIGGMIDESQQLNSSAVANLQQQLGIQMGIDISHMININANNDLRNNNNGLI</sequence>
<reference evidence="2 3" key="1">
    <citation type="submission" date="2014-06" db="EMBL/GenBank/DDBJ databases">
        <authorList>
            <person name="Swart Estienne"/>
        </authorList>
    </citation>
    <scope>NUCLEOTIDE SEQUENCE [LARGE SCALE GENOMIC DNA]</scope>
    <source>
        <strain evidence="2 3">130c</strain>
    </source>
</reference>
<feature type="compositionally biased region" description="Low complexity" evidence="1">
    <location>
        <begin position="294"/>
        <end position="310"/>
    </location>
</feature>
<feature type="compositionally biased region" description="Basic and acidic residues" evidence="1">
    <location>
        <begin position="181"/>
        <end position="190"/>
    </location>
</feature>
<feature type="compositionally biased region" description="Polar residues" evidence="1">
    <location>
        <begin position="599"/>
        <end position="613"/>
    </location>
</feature>
<dbReference type="Proteomes" id="UP000039865">
    <property type="component" value="Unassembled WGS sequence"/>
</dbReference>
<evidence type="ECO:0000256" key="1">
    <source>
        <dbReference type="SAM" id="MobiDB-lite"/>
    </source>
</evidence>
<feature type="compositionally biased region" description="Polar residues" evidence="1">
    <location>
        <begin position="418"/>
        <end position="467"/>
    </location>
</feature>
<feature type="compositionally biased region" description="Polar residues" evidence="1">
    <location>
        <begin position="284"/>
        <end position="293"/>
    </location>
</feature>
<feature type="compositionally biased region" description="Polar residues" evidence="1">
    <location>
        <begin position="139"/>
        <end position="149"/>
    </location>
</feature>
<gene>
    <name evidence="2" type="primary">Contig8191.g8738</name>
    <name evidence="2" type="ORF">STYLEM_12046</name>
</gene>
<feature type="region of interest" description="Disordered" evidence="1">
    <location>
        <begin position="249"/>
        <end position="336"/>
    </location>
</feature>
<evidence type="ECO:0000313" key="2">
    <source>
        <dbReference type="EMBL" id="CDW83007.1"/>
    </source>
</evidence>
<dbReference type="InParanoid" id="A0A078ANX3"/>
<feature type="compositionally biased region" description="Acidic residues" evidence="1">
    <location>
        <begin position="104"/>
        <end position="126"/>
    </location>
</feature>
<feature type="compositionally biased region" description="Polar residues" evidence="1">
    <location>
        <begin position="354"/>
        <end position="367"/>
    </location>
</feature>
<organism evidence="2 3">
    <name type="scientific">Stylonychia lemnae</name>
    <name type="common">Ciliate</name>
    <dbReference type="NCBI Taxonomy" id="5949"/>
    <lineage>
        <taxon>Eukaryota</taxon>
        <taxon>Sar</taxon>
        <taxon>Alveolata</taxon>
        <taxon>Ciliophora</taxon>
        <taxon>Intramacronucleata</taxon>
        <taxon>Spirotrichea</taxon>
        <taxon>Stichotrichia</taxon>
        <taxon>Sporadotrichida</taxon>
        <taxon>Oxytrichidae</taxon>
        <taxon>Stylonychinae</taxon>
        <taxon>Stylonychia</taxon>
    </lineage>
</organism>
<dbReference type="EMBL" id="CCKQ01011441">
    <property type="protein sequence ID" value="CDW83007.1"/>
    <property type="molecule type" value="Genomic_DNA"/>
</dbReference>
<feature type="compositionally biased region" description="Acidic residues" evidence="1">
    <location>
        <begin position="547"/>
        <end position="560"/>
    </location>
</feature>
<proteinExistence type="predicted"/>
<feature type="region of interest" description="Disordered" evidence="1">
    <location>
        <begin position="37"/>
        <end position="149"/>
    </location>
</feature>
<feature type="region of interest" description="Disordered" evidence="1">
    <location>
        <begin position="168"/>
        <end position="210"/>
    </location>
</feature>